<evidence type="ECO:0000256" key="4">
    <source>
        <dbReference type="SAM" id="Coils"/>
    </source>
</evidence>
<evidence type="ECO:0000259" key="6">
    <source>
        <dbReference type="PROSITE" id="PS01124"/>
    </source>
</evidence>
<evidence type="ECO:0000256" key="2">
    <source>
        <dbReference type="ARBA" id="ARBA00023125"/>
    </source>
</evidence>
<organism evidence="7 8">
    <name type="scientific">Paenibacillus baimaensis</name>
    <dbReference type="NCBI Taxonomy" id="2982185"/>
    <lineage>
        <taxon>Bacteria</taxon>
        <taxon>Bacillati</taxon>
        <taxon>Bacillota</taxon>
        <taxon>Bacilli</taxon>
        <taxon>Bacillales</taxon>
        <taxon>Paenibacillaceae</taxon>
        <taxon>Paenibacillus</taxon>
    </lineage>
</organism>
<name>A0ABT2URD6_9BACL</name>
<dbReference type="PROSITE" id="PS01124">
    <property type="entry name" value="HTH_ARAC_FAMILY_2"/>
    <property type="match status" value="1"/>
</dbReference>
<feature type="transmembrane region" description="Helical" evidence="5">
    <location>
        <begin position="309"/>
        <end position="328"/>
    </location>
</feature>
<gene>
    <name evidence="7" type="ORF">OB236_29440</name>
</gene>
<evidence type="ECO:0000256" key="5">
    <source>
        <dbReference type="SAM" id="Phobius"/>
    </source>
</evidence>
<dbReference type="Pfam" id="PF12833">
    <property type="entry name" value="HTH_18"/>
    <property type="match status" value="1"/>
</dbReference>
<keyword evidence="8" id="KW-1185">Reference proteome</keyword>
<dbReference type="Pfam" id="PF17853">
    <property type="entry name" value="GGDEF_2"/>
    <property type="match status" value="1"/>
</dbReference>
<keyword evidence="3" id="KW-0804">Transcription</keyword>
<dbReference type="InterPro" id="IPR009057">
    <property type="entry name" value="Homeodomain-like_sf"/>
</dbReference>
<dbReference type="RefSeq" id="WP_262687068.1">
    <property type="nucleotide sequence ID" value="NZ_JAOQIO010000099.1"/>
</dbReference>
<dbReference type="InterPro" id="IPR018060">
    <property type="entry name" value="HTH_AraC"/>
</dbReference>
<dbReference type="SMART" id="SM00342">
    <property type="entry name" value="HTH_ARAC"/>
    <property type="match status" value="1"/>
</dbReference>
<comment type="caution">
    <text evidence="7">The sequence shown here is derived from an EMBL/GenBank/DDBJ whole genome shotgun (WGS) entry which is preliminary data.</text>
</comment>
<dbReference type="EMBL" id="JAOQIO010000099">
    <property type="protein sequence ID" value="MCU6796254.1"/>
    <property type="molecule type" value="Genomic_DNA"/>
</dbReference>
<dbReference type="PANTHER" id="PTHR43280">
    <property type="entry name" value="ARAC-FAMILY TRANSCRIPTIONAL REGULATOR"/>
    <property type="match status" value="1"/>
</dbReference>
<evidence type="ECO:0000256" key="3">
    <source>
        <dbReference type="ARBA" id="ARBA00023163"/>
    </source>
</evidence>
<keyword evidence="4" id="KW-0175">Coiled coil</keyword>
<evidence type="ECO:0000313" key="8">
    <source>
        <dbReference type="Proteomes" id="UP001652445"/>
    </source>
</evidence>
<feature type="coiled-coil region" evidence="4">
    <location>
        <begin position="63"/>
        <end position="90"/>
    </location>
</feature>
<dbReference type="PANTHER" id="PTHR43280:SF2">
    <property type="entry name" value="HTH-TYPE TRANSCRIPTIONAL REGULATOR EXSA"/>
    <property type="match status" value="1"/>
</dbReference>
<dbReference type="InterPro" id="IPR041522">
    <property type="entry name" value="CdaR_GGDEF"/>
</dbReference>
<reference evidence="7 8" key="1">
    <citation type="submission" date="2022-09" db="EMBL/GenBank/DDBJ databases">
        <authorList>
            <person name="Han X.L."/>
            <person name="Wang Q."/>
            <person name="Lu T."/>
        </authorList>
    </citation>
    <scope>NUCLEOTIDE SEQUENCE [LARGE SCALE GENOMIC DNA]</scope>
    <source>
        <strain evidence="7 8">WQ 127069</strain>
    </source>
</reference>
<feature type="transmembrane region" description="Helical" evidence="5">
    <location>
        <begin position="27"/>
        <end position="49"/>
    </location>
</feature>
<dbReference type="Gene3D" id="1.10.10.60">
    <property type="entry name" value="Homeodomain-like"/>
    <property type="match status" value="2"/>
</dbReference>
<keyword evidence="5" id="KW-0812">Transmembrane</keyword>
<dbReference type="Proteomes" id="UP001652445">
    <property type="component" value="Unassembled WGS sequence"/>
</dbReference>
<dbReference type="SUPFAM" id="SSF46689">
    <property type="entry name" value="Homeodomain-like"/>
    <property type="match status" value="2"/>
</dbReference>
<feature type="domain" description="HTH araC/xylS-type" evidence="6">
    <location>
        <begin position="676"/>
        <end position="773"/>
    </location>
</feature>
<dbReference type="PROSITE" id="PS00041">
    <property type="entry name" value="HTH_ARAC_FAMILY_1"/>
    <property type="match status" value="1"/>
</dbReference>
<dbReference type="InterPro" id="IPR018062">
    <property type="entry name" value="HTH_AraC-typ_CS"/>
</dbReference>
<keyword evidence="5" id="KW-1133">Transmembrane helix</keyword>
<evidence type="ECO:0000313" key="7">
    <source>
        <dbReference type="EMBL" id="MCU6796254.1"/>
    </source>
</evidence>
<sequence length="777" mass="89580">MRNRIQSWTRYLFFGKAGRSGKYMHRFVWIGCLAVCIPIGLAGMIYYNLSMERMKSEIMDESKSSLVMLKDRAERILQNIEKESLQLAADPAIYDLFTNRVTDNPLVWHHELLTKITLAKNATDFINEIYFYNDIDHIVVSNTYGTIDIDNYKFKEDIELLMKQEALSSWSYLPSSQREGYLTFARRLPVIGKSPSRGIIAFQIETEVVSKFLQADTTIMSQGQELVFVNYPDPKLTGKHTFMNADKLSSLPALHKISESDNTIDSFYDDGLNGKRVHYSYVKSVFGRTYVAIVPEESITERLIWIRSFTMLTVLFLIALAVVITYFSTKRAYSPIEQLIKHSKAVGAGKVQSKDNELDYIRECIDYLSKETQYLGSYMEKIQPTLRERCLQQLLDGDYIRSESLIQDCDTYGLTVNSNYVVMVVEVENVYKEQRFLPGDKPIVAFAVTNVMQELMGKSPHLNGYVFPYQGKGIALMQWKNEMEQMKLHHRVLEFANSVRESLKNYLSFDASIGMGRCYSHIADVPVSYKEAELALQYRIYHDSDSILHIEDLENSKTGSAFRYPRELEGAIIESLTKGEVEEAEKSLTGFSKALNISQSYNFIHQSYYVLVSAIITSLEKQEGSILDILEHNLFGQLESKHTSREITDWFVEVLFPLYKKLTEDYYNNVGQSVIRQVCKYIREHCTEDISLVLCAERMGISHSYLSRLFKKEMGINFLEFVVECRVEETKRLLLETDQSISEIAAIIGYSERNLTRVFQRLTRMTPGVYRTENRNG</sequence>
<proteinExistence type="predicted"/>
<evidence type="ECO:0000256" key="1">
    <source>
        <dbReference type="ARBA" id="ARBA00023015"/>
    </source>
</evidence>
<accession>A0ABT2URD6</accession>
<keyword evidence="1" id="KW-0805">Transcription regulation</keyword>
<protein>
    <submittedName>
        <fullName evidence="7">Helix-turn-helix domain-containing protein</fullName>
    </submittedName>
</protein>
<keyword evidence="5" id="KW-0472">Membrane</keyword>
<keyword evidence="2" id="KW-0238">DNA-binding</keyword>